<dbReference type="SUPFAM" id="SSF55136">
    <property type="entry name" value="Probable bacterial effector-binding domain"/>
    <property type="match status" value="1"/>
</dbReference>
<evidence type="ECO:0000256" key="3">
    <source>
        <dbReference type="ARBA" id="ARBA00023163"/>
    </source>
</evidence>
<accession>A0ABT0YVM1</accession>
<dbReference type="InterPro" id="IPR018060">
    <property type="entry name" value="HTH_AraC"/>
</dbReference>
<comment type="caution">
    <text evidence="5">The sequence shown here is derived from an EMBL/GenBank/DDBJ whole genome shotgun (WGS) entry which is preliminary data.</text>
</comment>
<dbReference type="Gene3D" id="3.20.80.10">
    <property type="entry name" value="Regulatory factor, effector binding domain"/>
    <property type="match status" value="1"/>
</dbReference>
<dbReference type="PANTHER" id="PTHR47504">
    <property type="entry name" value="RIGHT ORIGIN-BINDING PROTEIN"/>
    <property type="match status" value="1"/>
</dbReference>
<dbReference type="InterPro" id="IPR018062">
    <property type="entry name" value="HTH_AraC-typ_CS"/>
</dbReference>
<gene>
    <name evidence="5" type="ORF">M8A51_23240</name>
</gene>
<dbReference type="PROSITE" id="PS01124">
    <property type="entry name" value="HTH_ARAC_FAMILY_2"/>
    <property type="match status" value="1"/>
</dbReference>
<dbReference type="EMBL" id="JAMKFE010000019">
    <property type="protein sequence ID" value="MCM5682454.1"/>
    <property type="molecule type" value="Genomic_DNA"/>
</dbReference>
<dbReference type="Pfam" id="PF12833">
    <property type="entry name" value="HTH_18"/>
    <property type="match status" value="1"/>
</dbReference>
<dbReference type="PROSITE" id="PS00041">
    <property type="entry name" value="HTH_ARAC_FAMILY_1"/>
    <property type="match status" value="1"/>
</dbReference>
<dbReference type="InterPro" id="IPR011256">
    <property type="entry name" value="Reg_factor_effector_dom_sf"/>
</dbReference>
<evidence type="ECO:0000259" key="4">
    <source>
        <dbReference type="PROSITE" id="PS01124"/>
    </source>
</evidence>
<keyword evidence="1" id="KW-0805">Transcription regulation</keyword>
<keyword evidence="2" id="KW-0238">DNA-binding</keyword>
<proteinExistence type="predicted"/>
<dbReference type="PANTHER" id="PTHR47504:SF5">
    <property type="entry name" value="RIGHT ORIGIN-BINDING PROTEIN"/>
    <property type="match status" value="1"/>
</dbReference>
<evidence type="ECO:0000256" key="2">
    <source>
        <dbReference type="ARBA" id="ARBA00023125"/>
    </source>
</evidence>
<organism evidence="5 6">
    <name type="scientific">Caldimonas mangrovi</name>
    <dbReference type="NCBI Taxonomy" id="2944811"/>
    <lineage>
        <taxon>Bacteria</taxon>
        <taxon>Pseudomonadati</taxon>
        <taxon>Pseudomonadota</taxon>
        <taxon>Betaproteobacteria</taxon>
        <taxon>Burkholderiales</taxon>
        <taxon>Sphaerotilaceae</taxon>
        <taxon>Caldimonas</taxon>
    </lineage>
</organism>
<evidence type="ECO:0000256" key="1">
    <source>
        <dbReference type="ARBA" id="ARBA00023015"/>
    </source>
</evidence>
<dbReference type="InterPro" id="IPR029441">
    <property type="entry name" value="Cass2"/>
</dbReference>
<name>A0ABT0YVM1_9BURK</name>
<dbReference type="SUPFAM" id="SSF46689">
    <property type="entry name" value="Homeodomain-like"/>
    <property type="match status" value="2"/>
</dbReference>
<protein>
    <submittedName>
        <fullName evidence="5">AraC family transcriptional regulator</fullName>
    </submittedName>
</protein>
<feature type="domain" description="HTH araC/xylS-type" evidence="4">
    <location>
        <begin position="5"/>
        <end position="103"/>
    </location>
</feature>
<dbReference type="Proteomes" id="UP001165541">
    <property type="component" value="Unassembled WGS sequence"/>
</dbReference>
<keyword evidence="6" id="KW-1185">Reference proteome</keyword>
<reference evidence="5" key="1">
    <citation type="submission" date="2022-05" db="EMBL/GenBank/DDBJ databases">
        <title>Schlegelella sp. nov., isolated from mangrove soil.</title>
        <authorList>
            <person name="Liu Y."/>
            <person name="Ge X."/>
            <person name="Liu W."/>
        </authorList>
    </citation>
    <scope>NUCLEOTIDE SEQUENCE</scope>
    <source>
        <strain evidence="5">S2-27</strain>
    </source>
</reference>
<dbReference type="Pfam" id="PF14526">
    <property type="entry name" value="Cass2"/>
    <property type="match status" value="1"/>
</dbReference>
<dbReference type="SMART" id="SM00342">
    <property type="entry name" value="HTH_ARAC"/>
    <property type="match status" value="1"/>
</dbReference>
<evidence type="ECO:0000313" key="6">
    <source>
        <dbReference type="Proteomes" id="UP001165541"/>
    </source>
</evidence>
<dbReference type="SMART" id="SM00871">
    <property type="entry name" value="AraC_E_bind"/>
    <property type="match status" value="1"/>
</dbReference>
<dbReference type="InterPro" id="IPR010499">
    <property type="entry name" value="AraC_E-bd"/>
</dbReference>
<evidence type="ECO:0000313" key="5">
    <source>
        <dbReference type="EMBL" id="MCM5682454.1"/>
    </source>
</evidence>
<dbReference type="RefSeq" id="WP_251780931.1">
    <property type="nucleotide sequence ID" value="NZ_JAMKFE010000019.1"/>
</dbReference>
<keyword evidence="3" id="KW-0804">Transcription</keyword>
<dbReference type="InterPro" id="IPR050959">
    <property type="entry name" value="MarA-like"/>
</dbReference>
<dbReference type="InterPro" id="IPR009057">
    <property type="entry name" value="Homeodomain-like_sf"/>
</dbReference>
<sequence length="296" mass="32138">MSLTRRAIWKIERHLHGELTLGGLAAEFNVSPYHLSHAFAETAGRPLTTYLRARRLTQAAEALATGAPDILALALASGYGSHEAFTRAFKARFGLTPEALRRRGSIEGLAIEPPLDLGPVRSESLAPPGLHEAPPQWFVGMVGRFSLGELQAIPALWQRFSQQWQCIEGGVDRVPLGYGGPIDEEGRFEYGCVVQVLPQATTPRGFERRRQPAARYAVFHHTGHVTTLRGSYRAILDEALPSLGLTRAPLACLERHRASFDPATGEGGVDLWIPVDAEPRGSAAGGAPLQRGSVMR</sequence>
<dbReference type="Gene3D" id="1.10.10.60">
    <property type="entry name" value="Homeodomain-like"/>
    <property type="match status" value="2"/>
</dbReference>